<dbReference type="Gene3D" id="2.60.120.430">
    <property type="entry name" value="Galactose-binding lectin"/>
    <property type="match status" value="2"/>
</dbReference>
<accession>A0A1X6PDE6</accession>
<feature type="region of interest" description="Disordered" evidence="1">
    <location>
        <begin position="463"/>
        <end position="515"/>
    </location>
</feature>
<feature type="signal peptide" evidence="2">
    <location>
        <begin position="1"/>
        <end position="33"/>
    </location>
</feature>
<reference evidence="3 4" key="1">
    <citation type="submission" date="2017-03" db="EMBL/GenBank/DDBJ databases">
        <title>WGS assembly of Porphyra umbilicalis.</title>
        <authorList>
            <person name="Brawley S.H."/>
            <person name="Blouin N.A."/>
            <person name="Ficko-Blean E."/>
            <person name="Wheeler G.L."/>
            <person name="Lohr M."/>
            <person name="Goodson H.V."/>
            <person name="Jenkins J.W."/>
            <person name="Blaby-Haas C.E."/>
            <person name="Helliwell K.E."/>
            <person name="Chan C."/>
            <person name="Marriage T."/>
            <person name="Bhattacharya D."/>
            <person name="Klein A.S."/>
            <person name="Badis Y."/>
            <person name="Brodie J."/>
            <person name="Cao Y."/>
            <person name="Collen J."/>
            <person name="Dittami S.M."/>
            <person name="Gachon C.M."/>
            <person name="Green B.R."/>
            <person name="Karpowicz S."/>
            <person name="Kim J.W."/>
            <person name="Kudahl U."/>
            <person name="Lin S."/>
            <person name="Michel G."/>
            <person name="Mittag M."/>
            <person name="Olson B.J."/>
            <person name="Pangilinan J."/>
            <person name="Peng Y."/>
            <person name="Qiu H."/>
            <person name="Shu S."/>
            <person name="Singer J.T."/>
            <person name="Smith A.G."/>
            <person name="Sprecher B.N."/>
            <person name="Wagner V."/>
            <person name="Wang W."/>
            <person name="Wang Z.-Y."/>
            <person name="Yan J."/>
            <person name="Yarish C."/>
            <person name="Zoeuner-Riek S."/>
            <person name="Zhuang Y."/>
            <person name="Zou Y."/>
            <person name="Lindquist E.A."/>
            <person name="Grimwood J."/>
            <person name="Barry K."/>
            <person name="Rokhsar D.S."/>
            <person name="Schmutz J."/>
            <person name="Stiller J.W."/>
            <person name="Grossman A.R."/>
            <person name="Prochnik S.E."/>
        </authorList>
    </citation>
    <scope>NUCLEOTIDE SEQUENCE [LARGE SCALE GENOMIC DNA]</scope>
    <source>
        <strain evidence="3">4086291</strain>
    </source>
</reference>
<gene>
    <name evidence="3" type="ORF">BU14_0096s0007</name>
</gene>
<evidence type="ECO:0000256" key="1">
    <source>
        <dbReference type="SAM" id="MobiDB-lite"/>
    </source>
</evidence>
<sequence>MAGAHARWGYLTAAPNVLLLLLLVLVTCASADAADHGGATVAPAAHQAALVQPRGRPAAIAADASSFVLMVNCGGPAGPGFVADKNFTDPSASIARAFRPDDGAAPNPFNDTVRYKKGGDGVLTFQVRLPADREYSVVFVFNEVYHRAAGQRVVHAELWAADTLLSRTYALDVFAIMGKRFAPMQQAAAARLPSPMLTIRIVGDVGDPAIAGFAIIAMDGGDVLGGGDGGGTDADMGGGDGVGDGDADDEDDKDNDDDDDDGDYDDAGSGTYPLRMTKGHAWGDDWFMAMTAGGLDMADGPMSGSRNFQDKTPSMPPLNAERMPASMPATYAAMNWTAKVKAAALVAPAGEPLEWMIRVPLAGAYEVILAWHVAAGTAAGTTVMDVEVLSDAGPAPMRITLDVAAATGGSGRLAVAHLPPRSPLLATDNLHVDAVLRVILRPRVGRAFLNALVVRQTPVGDVLRPSTRAPSGMVAPGRPDAPDEGPMVTVGPNGPTEEGDDGSSDGSVPPPMTAKPTVVINMGGRPADSGYNADRSVMTVADTDFFGAAVAGPDGSPPRGGVFGYVYRASPAAAAAANLSADPVASSVRYGGRLEYTVAVPAAGVYDLAVVSVELVWGTGVRVFDVDVAVDGGDGGTTRLATGVDLAASPGKYRRATWEMRNVTVEAAFTVVARAQLDKACIAAIILRPVRVVEVARPE</sequence>
<dbReference type="Proteomes" id="UP000218209">
    <property type="component" value="Unassembled WGS sequence"/>
</dbReference>
<evidence type="ECO:0000256" key="2">
    <source>
        <dbReference type="SAM" id="SignalP"/>
    </source>
</evidence>
<keyword evidence="4" id="KW-1185">Reference proteome</keyword>
<feature type="compositionally biased region" description="Gly residues" evidence="1">
    <location>
        <begin position="227"/>
        <end position="242"/>
    </location>
</feature>
<evidence type="ECO:0000313" key="4">
    <source>
        <dbReference type="Proteomes" id="UP000218209"/>
    </source>
</evidence>
<dbReference type="AlphaFoldDB" id="A0A1X6PDE6"/>
<protein>
    <recommendedName>
        <fullName evidence="5">Malectin domain-containing protein</fullName>
    </recommendedName>
</protein>
<feature type="compositionally biased region" description="Acidic residues" evidence="1">
    <location>
        <begin position="243"/>
        <end position="266"/>
    </location>
</feature>
<evidence type="ECO:0008006" key="5">
    <source>
        <dbReference type="Google" id="ProtNLM"/>
    </source>
</evidence>
<dbReference type="EMBL" id="KV918803">
    <property type="protein sequence ID" value="OSX78854.1"/>
    <property type="molecule type" value="Genomic_DNA"/>
</dbReference>
<evidence type="ECO:0000313" key="3">
    <source>
        <dbReference type="EMBL" id="OSX78854.1"/>
    </source>
</evidence>
<feature type="region of interest" description="Disordered" evidence="1">
    <location>
        <begin position="227"/>
        <end position="270"/>
    </location>
</feature>
<organism evidence="3 4">
    <name type="scientific">Porphyra umbilicalis</name>
    <name type="common">Purple laver</name>
    <name type="synonym">Red alga</name>
    <dbReference type="NCBI Taxonomy" id="2786"/>
    <lineage>
        <taxon>Eukaryota</taxon>
        <taxon>Rhodophyta</taxon>
        <taxon>Bangiophyceae</taxon>
        <taxon>Bangiales</taxon>
        <taxon>Bangiaceae</taxon>
        <taxon>Porphyra</taxon>
    </lineage>
</organism>
<feature type="chain" id="PRO_5013276297" description="Malectin domain-containing protein" evidence="2">
    <location>
        <begin position="34"/>
        <end position="699"/>
    </location>
</feature>
<keyword evidence="2" id="KW-0732">Signal</keyword>
<name>A0A1X6PDE6_PORUM</name>
<proteinExistence type="predicted"/>